<evidence type="ECO:0000313" key="2">
    <source>
        <dbReference type="EMBL" id="GER05585.1"/>
    </source>
</evidence>
<evidence type="ECO:0008006" key="4">
    <source>
        <dbReference type="Google" id="ProtNLM"/>
    </source>
</evidence>
<keyword evidence="1" id="KW-0732">Signal</keyword>
<evidence type="ECO:0000313" key="3">
    <source>
        <dbReference type="Proteomes" id="UP000324996"/>
    </source>
</evidence>
<keyword evidence="3" id="KW-1185">Reference proteome</keyword>
<feature type="chain" id="PRO_5022687482" description="Lipoprotein" evidence="1">
    <location>
        <begin position="32"/>
        <end position="272"/>
    </location>
</feature>
<proteinExistence type="predicted"/>
<feature type="signal peptide" evidence="1">
    <location>
        <begin position="1"/>
        <end position="31"/>
    </location>
</feature>
<sequence length="272" mass="28340">MRSHRQSRRACRIAVGAASILAVGLVGPALAADFEVRTFGGGPGWFVYDEPVDVALRFLHPAGPKCHEVTEMILLFETADQLRDDALIEEAALTGMNHYAALCRSLGVNPSNQLKISGVVVGAGEANAQGFVMGDARVLDAMVGSSTGKYQLRVSRNAVAGGTAAATPNTAHKPADDQAAQIAEIRTNYDAALKESEAKAGDPGLIGRLTGGKRAALTGVWSVSQTECAKERVILFENSGTGTVEWCGRPTIKSVSCRGAPAGGNCAMARSS</sequence>
<reference evidence="2 3" key="1">
    <citation type="submission" date="2019-09" db="EMBL/GenBank/DDBJ databases">
        <title>NBRP : Genome information of microbial organism related human and environment.</title>
        <authorList>
            <person name="Hattori M."/>
            <person name="Oshima K."/>
            <person name="Inaba H."/>
            <person name="Suda W."/>
            <person name="Sakamoto M."/>
            <person name="Iino T."/>
            <person name="Kitahara M."/>
            <person name="Oshida Y."/>
            <person name="Iida T."/>
            <person name="Kudo T."/>
            <person name="Itoh T."/>
            <person name="Ohkuma M."/>
        </authorList>
    </citation>
    <scope>NUCLEOTIDE SEQUENCE [LARGE SCALE GENOMIC DNA]</scope>
    <source>
        <strain evidence="2 3">Q-1</strain>
    </source>
</reference>
<organism evidence="2 3">
    <name type="scientific">Iodidimonas nitroreducens</name>
    <dbReference type="NCBI Taxonomy" id="1236968"/>
    <lineage>
        <taxon>Bacteria</taxon>
        <taxon>Pseudomonadati</taxon>
        <taxon>Pseudomonadota</taxon>
        <taxon>Alphaproteobacteria</taxon>
        <taxon>Iodidimonadales</taxon>
        <taxon>Iodidimonadaceae</taxon>
        <taxon>Iodidimonas</taxon>
    </lineage>
</organism>
<gene>
    <name evidence="2" type="ORF">JCM17846_32670</name>
</gene>
<dbReference type="Proteomes" id="UP000324996">
    <property type="component" value="Unassembled WGS sequence"/>
</dbReference>
<dbReference type="AlphaFoldDB" id="A0A5A7ND82"/>
<name>A0A5A7ND82_9PROT</name>
<dbReference type="EMBL" id="BKCN01000031">
    <property type="protein sequence ID" value="GER05585.1"/>
    <property type="molecule type" value="Genomic_DNA"/>
</dbReference>
<dbReference type="RefSeq" id="WP_150007454.1">
    <property type="nucleotide sequence ID" value="NZ_BKCN01000031.1"/>
</dbReference>
<protein>
    <recommendedName>
        <fullName evidence="4">Lipoprotein</fullName>
    </recommendedName>
</protein>
<comment type="caution">
    <text evidence="2">The sequence shown here is derived from an EMBL/GenBank/DDBJ whole genome shotgun (WGS) entry which is preliminary data.</text>
</comment>
<accession>A0A5A7ND82</accession>
<evidence type="ECO:0000256" key="1">
    <source>
        <dbReference type="SAM" id="SignalP"/>
    </source>
</evidence>